<name>A0A8J3XDD9_9ACTN</name>
<evidence type="ECO:0000313" key="2">
    <source>
        <dbReference type="Proteomes" id="UP000622547"/>
    </source>
</evidence>
<gene>
    <name evidence="1" type="ORF">Pph01_14570</name>
</gene>
<dbReference type="AlphaFoldDB" id="A0A8J3XDD9"/>
<comment type="caution">
    <text evidence="1">The sequence shown here is derived from an EMBL/GenBank/DDBJ whole genome shotgun (WGS) entry which is preliminary data.</text>
</comment>
<organism evidence="1 2">
    <name type="scientific">Planotetraspora phitsanulokensis</name>
    <dbReference type="NCBI Taxonomy" id="575192"/>
    <lineage>
        <taxon>Bacteria</taxon>
        <taxon>Bacillati</taxon>
        <taxon>Actinomycetota</taxon>
        <taxon>Actinomycetes</taxon>
        <taxon>Streptosporangiales</taxon>
        <taxon>Streptosporangiaceae</taxon>
        <taxon>Planotetraspora</taxon>
    </lineage>
</organism>
<proteinExistence type="predicted"/>
<sequence>MIASTPVARWTWGRDDDSADALVRCLRDLLAAYSVLAAHRLVIGEPKVLLTVAESGTSNSHLFRGELAAAGTQGLGEADRLAREVATGLRPGEIGAVDASADCAGMLVGETEEVPQAGLFRLGASAFAGFAGTELVTFSDAWMLYDLKGRPQPALHVANAPRLSAALRELSEVLGSETDPEDSTYFGKPTETGVDNFFDDDGTASDVWTGFEIPYRNRVFHHTPGFAAGYRRSADGEVQYVPVHGEHGVLGYRAGLLWLERLSSAHEDGLAPSRALAELAGLSAEERPGTLHLTSLRELASGN</sequence>
<dbReference type="Proteomes" id="UP000622547">
    <property type="component" value="Unassembled WGS sequence"/>
</dbReference>
<keyword evidence="2" id="KW-1185">Reference proteome</keyword>
<reference evidence="1 2" key="1">
    <citation type="submission" date="2021-01" db="EMBL/GenBank/DDBJ databases">
        <title>Whole genome shotgun sequence of Planotetraspora phitsanulokensis NBRC 104273.</title>
        <authorList>
            <person name="Komaki H."/>
            <person name="Tamura T."/>
        </authorList>
    </citation>
    <scope>NUCLEOTIDE SEQUENCE [LARGE SCALE GENOMIC DNA]</scope>
    <source>
        <strain evidence="1 2">NBRC 104273</strain>
    </source>
</reference>
<protein>
    <submittedName>
        <fullName evidence="1">Uncharacterized protein</fullName>
    </submittedName>
</protein>
<dbReference type="EMBL" id="BOOP01000004">
    <property type="protein sequence ID" value="GII36454.1"/>
    <property type="molecule type" value="Genomic_DNA"/>
</dbReference>
<accession>A0A8J3XDD9</accession>
<evidence type="ECO:0000313" key="1">
    <source>
        <dbReference type="EMBL" id="GII36454.1"/>
    </source>
</evidence>
<dbReference type="RefSeq" id="WP_204072159.1">
    <property type="nucleotide sequence ID" value="NZ_BAABHI010000012.1"/>
</dbReference>